<proteinExistence type="predicted"/>
<dbReference type="SMR" id="A0A803LRH3"/>
<evidence type="ECO:0000256" key="4">
    <source>
        <dbReference type="ARBA" id="ARBA00022840"/>
    </source>
</evidence>
<dbReference type="SUPFAM" id="SSF52058">
    <property type="entry name" value="L domain-like"/>
    <property type="match status" value="1"/>
</dbReference>
<evidence type="ECO:0000313" key="10">
    <source>
        <dbReference type="EnsemblPlants" id="AUR62017552-RA:cds"/>
    </source>
</evidence>
<protein>
    <submittedName>
        <fullName evidence="10">Uncharacterized protein</fullName>
    </submittedName>
</protein>
<evidence type="ECO:0000313" key="11">
    <source>
        <dbReference type="Proteomes" id="UP000596660"/>
    </source>
</evidence>
<dbReference type="InterPro" id="IPR032675">
    <property type="entry name" value="LRR_dom_sf"/>
</dbReference>
<dbReference type="Gene3D" id="3.40.50.300">
    <property type="entry name" value="P-loop containing nucleotide triphosphate hydrolases"/>
    <property type="match status" value="1"/>
</dbReference>
<evidence type="ECO:0000259" key="6">
    <source>
        <dbReference type="Pfam" id="PF18052"/>
    </source>
</evidence>
<dbReference type="InterPro" id="IPR036388">
    <property type="entry name" value="WH-like_DNA-bd_sf"/>
</dbReference>
<feature type="domain" description="Disease resistance protein winged helix" evidence="8">
    <location>
        <begin position="401"/>
        <end position="473"/>
    </location>
</feature>
<dbReference type="InterPro" id="IPR057135">
    <property type="entry name" value="At4g27190-like_LRR"/>
</dbReference>
<evidence type="ECO:0000256" key="1">
    <source>
        <dbReference type="ARBA" id="ARBA00022737"/>
    </source>
</evidence>
<dbReference type="GO" id="GO:0043531">
    <property type="term" value="F:ADP binding"/>
    <property type="evidence" value="ECO:0007669"/>
    <property type="project" value="InterPro"/>
</dbReference>
<dbReference type="EnsemblPlants" id="AUR62017552-RA">
    <property type="protein sequence ID" value="AUR62017552-RA:cds"/>
    <property type="gene ID" value="AUR62017552"/>
</dbReference>
<name>A0A803LRH3_CHEQI</name>
<reference evidence="10" key="2">
    <citation type="submission" date="2021-03" db="UniProtKB">
        <authorList>
            <consortium name="EnsemblPlants"/>
        </authorList>
    </citation>
    <scope>IDENTIFICATION</scope>
</reference>
<dbReference type="GO" id="GO:0051707">
    <property type="term" value="P:response to other organism"/>
    <property type="evidence" value="ECO:0007669"/>
    <property type="project" value="UniProtKB-ARBA"/>
</dbReference>
<dbReference type="FunFam" id="1.10.10.10:FF:000322">
    <property type="entry name" value="Probable disease resistance protein At1g63360"/>
    <property type="match status" value="1"/>
</dbReference>
<feature type="domain" description="Disease resistance N-terminal" evidence="6">
    <location>
        <begin position="8"/>
        <end position="97"/>
    </location>
</feature>
<keyword evidence="2" id="KW-0547">Nucleotide-binding</keyword>
<dbReference type="Gene3D" id="1.20.5.4130">
    <property type="match status" value="1"/>
</dbReference>
<keyword evidence="3" id="KW-0611">Plant defense</keyword>
<dbReference type="InterPro" id="IPR042197">
    <property type="entry name" value="Apaf_helical"/>
</dbReference>
<keyword evidence="1" id="KW-0677">Repeat</keyword>
<feature type="domain" description="Disease resistance protein At4g27190-like leucine-rich repeats" evidence="7">
    <location>
        <begin position="895"/>
        <end position="1017"/>
    </location>
</feature>
<reference evidence="10" key="1">
    <citation type="journal article" date="2017" name="Nature">
        <title>The genome of Chenopodium quinoa.</title>
        <authorList>
            <person name="Jarvis D.E."/>
            <person name="Ho Y.S."/>
            <person name="Lightfoot D.J."/>
            <person name="Schmoeckel S.M."/>
            <person name="Li B."/>
            <person name="Borm T.J.A."/>
            <person name="Ohyanagi H."/>
            <person name="Mineta K."/>
            <person name="Michell C.T."/>
            <person name="Saber N."/>
            <person name="Kharbatia N.M."/>
            <person name="Rupper R.R."/>
            <person name="Sharp A.R."/>
            <person name="Dally N."/>
            <person name="Boughton B.A."/>
            <person name="Woo Y.H."/>
            <person name="Gao G."/>
            <person name="Schijlen E.G.W.M."/>
            <person name="Guo X."/>
            <person name="Momin A.A."/>
            <person name="Negrao S."/>
            <person name="Al-Babili S."/>
            <person name="Gehring C."/>
            <person name="Roessner U."/>
            <person name="Jung C."/>
            <person name="Murphy K."/>
            <person name="Arold S.T."/>
            <person name="Gojobori T."/>
            <person name="van der Linden C.G."/>
            <person name="van Loo E.N."/>
            <person name="Jellen E.N."/>
            <person name="Maughan P.J."/>
            <person name="Tester M."/>
        </authorList>
    </citation>
    <scope>NUCLEOTIDE SEQUENCE [LARGE SCALE GENOMIC DNA]</scope>
    <source>
        <strain evidence="10">cv. PI 614886</strain>
    </source>
</reference>
<dbReference type="AlphaFoldDB" id="A0A803LRH3"/>
<dbReference type="Gene3D" id="3.80.10.10">
    <property type="entry name" value="Ribonuclease Inhibitor"/>
    <property type="match status" value="3"/>
</dbReference>
<evidence type="ECO:0000259" key="9">
    <source>
        <dbReference type="Pfam" id="PF23598"/>
    </source>
</evidence>
<dbReference type="PANTHER" id="PTHR36766">
    <property type="entry name" value="PLANT BROAD-SPECTRUM MILDEW RESISTANCE PROTEIN RPW8"/>
    <property type="match status" value="1"/>
</dbReference>
<dbReference type="Pfam" id="PF23559">
    <property type="entry name" value="WHD_DRP"/>
    <property type="match status" value="1"/>
</dbReference>
<keyword evidence="11" id="KW-1185">Reference proteome</keyword>
<dbReference type="InterPro" id="IPR055414">
    <property type="entry name" value="LRR_R13L4/SHOC2-like"/>
</dbReference>
<dbReference type="Gene3D" id="1.10.8.430">
    <property type="entry name" value="Helical domain of apoptotic protease-activating factors"/>
    <property type="match status" value="1"/>
</dbReference>
<feature type="domain" description="Disease resistance R13L4/SHOC-2-like LRR" evidence="9">
    <location>
        <begin position="532"/>
        <end position="753"/>
    </location>
</feature>
<keyword evidence="4" id="KW-0067">ATP-binding</keyword>
<dbReference type="Proteomes" id="UP000596660">
    <property type="component" value="Unplaced"/>
</dbReference>
<organism evidence="10 11">
    <name type="scientific">Chenopodium quinoa</name>
    <name type="common">Quinoa</name>
    <dbReference type="NCBI Taxonomy" id="63459"/>
    <lineage>
        <taxon>Eukaryota</taxon>
        <taxon>Viridiplantae</taxon>
        <taxon>Streptophyta</taxon>
        <taxon>Embryophyta</taxon>
        <taxon>Tracheophyta</taxon>
        <taxon>Spermatophyta</taxon>
        <taxon>Magnoliopsida</taxon>
        <taxon>eudicotyledons</taxon>
        <taxon>Gunneridae</taxon>
        <taxon>Pentapetalae</taxon>
        <taxon>Caryophyllales</taxon>
        <taxon>Chenopodiaceae</taxon>
        <taxon>Chenopodioideae</taxon>
        <taxon>Atripliceae</taxon>
        <taxon>Chenopodium</taxon>
    </lineage>
</organism>
<dbReference type="Pfam" id="PF00931">
    <property type="entry name" value="NB-ARC"/>
    <property type="match status" value="1"/>
</dbReference>
<evidence type="ECO:0000259" key="8">
    <source>
        <dbReference type="Pfam" id="PF23559"/>
    </source>
</evidence>
<dbReference type="GO" id="GO:0006952">
    <property type="term" value="P:defense response"/>
    <property type="evidence" value="ECO:0007669"/>
    <property type="project" value="UniProtKB-KW"/>
</dbReference>
<accession>A0A803LRH3</accession>
<dbReference type="Pfam" id="PF23598">
    <property type="entry name" value="LRR_14"/>
    <property type="match status" value="1"/>
</dbReference>
<evidence type="ECO:0000256" key="3">
    <source>
        <dbReference type="ARBA" id="ARBA00022821"/>
    </source>
</evidence>
<sequence>MNSGTLSVVQTLLEALQCSQLKDVCSILGYKSELDHLCDTVSAVKAMIHNAGALPEVPHEAQLLIQELKDVIYDADDLVDEFVTLSEQKQLIEDGKVSEEKIREKLDTVAHNDNKFGFSLEFLPIRRRREETRSYVGADNIVGREDDVFKILGMLPDSDDAHQGVKFLSIVGPGGLGKTALARLVYNHERVVSAFSLRLWTCVSDQDQKQFDVKEIFNQILRSCLQQMDDGPADQTQDRLMGQVAGRKFLLILDDVWTENLDQWLKLAEFFMAGRRGCWIVVTTRSRETTKIIGNGPVYELQGLSEENSWGLFEKMAFEQEIPPEDLVKIGRKIVERCAGVPLAVWVVGSLLHGQGKSKWLSIQEFGLADIRNSKNIMPLLKLSYSHLGSSLKSCFNYCALFPKGFEIEKEWLISLWMAQGFVVPLDETQSIEDAGEEYFSLLFQRCFFQDIQIDEYGEVVSCKINALMHDIAEESAGNEICVANPFTCNMDGKGHHLSVIRSKSAVNVFRKSQIRTYLQVGRVDQLSTEQLLENMTCLRSLVLKDSGIQSLPNSIDKLLHLRCLDLSDNVILEVLPESITNLHNLQTLVLRSCIRLKALPKDLSKLVKLRVLDVVACYRFTSIPSDLGKLTCLHTLTKFPVKASSSLKQCSDQLEGLKALKNLRGQLEIHIQLPKNLKYVKQGYMEVSYLRSKDRLNYIRFCIEHAESDASIAYEEAMLEDLQPHSNLRGLVLFGYHCVRMPELRLCKLPNLKAWHKKEVVGDYLRVGGIRKQTSLSSSFPCFPQLKLLHVQECPGMTSVLLCPKVEDLELYIFNRALQISVIRKSWDEKWEVTSSSCLSSSLSDAKILSLPKLRSLNTDNIEWYKSLPTEVFQCLTSICIYWGKELESLSQVEEVFHSCSSSLQTLIICHCPELRSLSEGLKHLTALETLVLEYIPNLFTSPESEEEDGMPWRSLDQCLRSLELRELPKLVNLPTGMQYLTNLRILRIWECEELHSLPAWLKKLTSLRQLDVRGCPQLYERCQNPDEEDWSNIQHIPHVSIN</sequence>
<feature type="domain" description="NB-ARC" evidence="5">
    <location>
        <begin position="145"/>
        <end position="321"/>
    </location>
</feature>
<dbReference type="Gramene" id="AUR62017552-RA">
    <property type="protein sequence ID" value="AUR62017552-RA:cds"/>
    <property type="gene ID" value="AUR62017552"/>
</dbReference>
<dbReference type="PRINTS" id="PR00364">
    <property type="entry name" value="DISEASERSIST"/>
</dbReference>
<evidence type="ECO:0000259" key="5">
    <source>
        <dbReference type="Pfam" id="PF00931"/>
    </source>
</evidence>
<dbReference type="InterPro" id="IPR002182">
    <property type="entry name" value="NB-ARC"/>
</dbReference>
<dbReference type="Gene3D" id="1.10.10.10">
    <property type="entry name" value="Winged helix-like DNA-binding domain superfamily/Winged helix DNA-binding domain"/>
    <property type="match status" value="1"/>
</dbReference>
<dbReference type="Pfam" id="PF23247">
    <property type="entry name" value="LRR_RPS2"/>
    <property type="match status" value="1"/>
</dbReference>
<dbReference type="Pfam" id="PF18052">
    <property type="entry name" value="Rx_N"/>
    <property type="match status" value="1"/>
</dbReference>
<evidence type="ECO:0000256" key="2">
    <source>
        <dbReference type="ARBA" id="ARBA00022741"/>
    </source>
</evidence>
<dbReference type="PANTHER" id="PTHR36766:SF35">
    <property type="entry name" value="DISEASE RESISTANCE PROTEIN RGA3"/>
    <property type="match status" value="1"/>
</dbReference>
<dbReference type="InterPro" id="IPR041118">
    <property type="entry name" value="Rx_N"/>
</dbReference>
<dbReference type="InterPro" id="IPR058922">
    <property type="entry name" value="WHD_DRP"/>
</dbReference>
<dbReference type="GO" id="GO:0005524">
    <property type="term" value="F:ATP binding"/>
    <property type="evidence" value="ECO:0007669"/>
    <property type="project" value="UniProtKB-KW"/>
</dbReference>
<dbReference type="InterPro" id="IPR027417">
    <property type="entry name" value="P-loop_NTPase"/>
</dbReference>
<dbReference type="SUPFAM" id="SSF52540">
    <property type="entry name" value="P-loop containing nucleoside triphosphate hydrolases"/>
    <property type="match status" value="1"/>
</dbReference>
<evidence type="ECO:0000259" key="7">
    <source>
        <dbReference type="Pfam" id="PF23247"/>
    </source>
</evidence>